<evidence type="ECO:0000259" key="2">
    <source>
        <dbReference type="Pfam" id="PF07530"/>
    </source>
</evidence>
<protein>
    <recommendedName>
        <fullName evidence="2">Pre-C2HC domain-containing protein</fullName>
    </recommendedName>
</protein>
<gene>
    <name evidence="3" type="ORF">AVEN_13951_1</name>
</gene>
<feature type="compositionally biased region" description="Basic and acidic residues" evidence="1">
    <location>
        <begin position="275"/>
        <end position="293"/>
    </location>
</feature>
<dbReference type="Proteomes" id="UP000499080">
    <property type="component" value="Unassembled WGS sequence"/>
</dbReference>
<evidence type="ECO:0000313" key="3">
    <source>
        <dbReference type="EMBL" id="GBN05667.1"/>
    </source>
</evidence>
<dbReference type="EMBL" id="BGPR01004990">
    <property type="protein sequence ID" value="GBN05667.1"/>
    <property type="molecule type" value="Genomic_DNA"/>
</dbReference>
<sequence length="293" mass="33876">MVSPSKAARGTHLENELSQVKTAKTFNLLTEEKTQEAVIKSIPDINLKIISNSNRILREICQQYPKTENRLRRGFIGIKVDTEENRQKIIIFRKEKRLEFVLSEVQEDRPVKVVVRDLPIDIEITEIIQSLEEKGYKIGRVSQMQNFKEKKPLPLNLIDVKKHGNYTNIYNEKQICYYKVKVVPCRQRKQQYASIVLDFTIWRRTVTCAPDASSATVNMQPENATSKKKIEDLNCINCAEKGHLAALERMQGPPSHQKILNQATRKKLLTSSSSSRREKEGRKNRGKRNRSED</sequence>
<keyword evidence="4" id="KW-1185">Reference proteome</keyword>
<dbReference type="InterPro" id="IPR006579">
    <property type="entry name" value="Pre_C2HC_dom"/>
</dbReference>
<dbReference type="Pfam" id="PF07530">
    <property type="entry name" value="PRE_C2HC"/>
    <property type="match status" value="1"/>
</dbReference>
<evidence type="ECO:0000313" key="4">
    <source>
        <dbReference type="Proteomes" id="UP000499080"/>
    </source>
</evidence>
<comment type="caution">
    <text evidence="3">The sequence shown here is derived from an EMBL/GenBank/DDBJ whole genome shotgun (WGS) entry which is preliminary data.</text>
</comment>
<organism evidence="3 4">
    <name type="scientific">Araneus ventricosus</name>
    <name type="common">Orbweaver spider</name>
    <name type="synonym">Epeira ventricosa</name>
    <dbReference type="NCBI Taxonomy" id="182803"/>
    <lineage>
        <taxon>Eukaryota</taxon>
        <taxon>Metazoa</taxon>
        <taxon>Ecdysozoa</taxon>
        <taxon>Arthropoda</taxon>
        <taxon>Chelicerata</taxon>
        <taxon>Arachnida</taxon>
        <taxon>Araneae</taxon>
        <taxon>Araneomorphae</taxon>
        <taxon>Entelegynae</taxon>
        <taxon>Araneoidea</taxon>
        <taxon>Araneidae</taxon>
        <taxon>Araneus</taxon>
    </lineage>
</organism>
<feature type="region of interest" description="Disordered" evidence="1">
    <location>
        <begin position="251"/>
        <end position="293"/>
    </location>
</feature>
<feature type="domain" description="Pre-C2HC" evidence="2">
    <location>
        <begin position="126"/>
        <end position="189"/>
    </location>
</feature>
<proteinExistence type="predicted"/>
<name>A0A4Y2KVJ1_ARAVE</name>
<accession>A0A4Y2KVJ1</accession>
<evidence type="ECO:0000256" key="1">
    <source>
        <dbReference type="SAM" id="MobiDB-lite"/>
    </source>
</evidence>
<dbReference type="AlphaFoldDB" id="A0A4Y2KVJ1"/>
<reference evidence="3 4" key="1">
    <citation type="journal article" date="2019" name="Sci. Rep.">
        <title>Orb-weaving spider Araneus ventricosus genome elucidates the spidroin gene catalogue.</title>
        <authorList>
            <person name="Kono N."/>
            <person name="Nakamura H."/>
            <person name="Ohtoshi R."/>
            <person name="Moran D.A.P."/>
            <person name="Shinohara A."/>
            <person name="Yoshida Y."/>
            <person name="Fujiwara M."/>
            <person name="Mori M."/>
            <person name="Tomita M."/>
            <person name="Arakawa K."/>
        </authorList>
    </citation>
    <scope>NUCLEOTIDE SEQUENCE [LARGE SCALE GENOMIC DNA]</scope>
</reference>